<dbReference type="OrthoDB" id="9790012at2"/>
<dbReference type="AlphaFoldDB" id="A0A1G7ITJ1"/>
<dbReference type="SUPFAM" id="SSF56235">
    <property type="entry name" value="N-terminal nucleophile aminohydrolases (Ntn hydrolases)"/>
    <property type="match status" value="1"/>
</dbReference>
<sequence>MTFSLVARCAETGQFGVAISSSSPAVAARCAFARAGVGAVASQNVTDPRLGPAALDLMAKGAGAEEAVAQVRASGAFMDYRQVLAVDAQGGTAIHSGPNSLGIWTQAIGRDVVSAGNLLANDGVPAAIVAGFEQATGALGDRLIAAMQAGMAAGGEAGPVHSAGLLIVDRESWPYAELRCDWIDDGCPIKAIARAWEVYQPQAADYVTRALNPSAAPSYGVPGDE</sequence>
<gene>
    <name evidence="1" type="ORF">SAMN04488105_113141</name>
</gene>
<name>A0A1G7ITJ1_9RHOB</name>
<dbReference type="RefSeq" id="WP_008883949.1">
    <property type="nucleotide sequence ID" value="NZ_FNAV01000013.1"/>
</dbReference>
<reference evidence="2" key="1">
    <citation type="submission" date="2016-10" db="EMBL/GenBank/DDBJ databases">
        <authorList>
            <person name="Varghese N."/>
            <person name="Submissions S."/>
        </authorList>
    </citation>
    <scope>NUCLEOTIDE SEQUENCE [LARGE SCALE GENOMIC DNA]</scope>
    <source>
        <strain evidence="2">DSM 10146</strain>
    </source>
</reference>
<dbReference type="Proteomes" id="UP000198994">
    <property type="component" value="Unassembled WGS sequence"/>
</dbReference>
<keyword evidence="2" id="KW-1185">Reference proteome</keyword>
<keyword evidence="1" id="KW-0378">Hydrolase</keyword>
<dbReference type="EMBL" id="FNAV01000013">
    <property type="protein sequence ID" value="SDF15629.1"/>
    <property type="molecule type" value="Genomic_DNA"/>
</dbReference>
<dbReference type="Gene3D" id="3.60.20.10">
    <property type="entry name" value="Glutamine Phosphoribosylpyrophosphate, subunit 1, domain 1"/>
    <property type="match status" value="1"/>
</dbReference>
<dbReference type="PANTHER" id="PTHR39328:SF1">
    <property type="entry name" value="BLL2871 PROTEIN"/>
    <property type="match status" value="1"/>
</dbReference>
<dbReference type="InterPro" id="IPR010430">
    <property type="entry name" value="DUF1028"/>
</dbReference>
<dbReference type="InterPro" id="IPR029055">
    <property type="entry name" value="Ntn_hydrolases_N"/>
</dbReference>
<evidence type="ECO:0000313" key="1">
    <source>
        <dbReference type="EMBL" id="SDF15629.1"/>
    </source>
</evidence>
<dbReference type="GO" id="GO:0016787">
    <property type="term" value="F:hydrolase activity"/>
    <property type="evidence" value="ECO:0007669"/>
    <property type="project" value="UniProtKB-KW"/>
</dbReference>
<dbReference type="Pfam" id="PF06267">
    <property type="entry name" value="DUF1028"/>
    <property type="match status" value="1"/>
</dbReference>
<proteinExistence type="predicted"/>
<accession>A0A1G7ITJ1</accession>
<dbReference type="PANTHER" id="PTHR39328">
    <property type="entry name" value="BLL2871 PROTEIN"/>
    <property type="match status" value="1"/>
</dbReference>
<protein>
    <submittedName>
        <fullName evidence="1">Uncharacterized conserved protein, Ntn-hydrolase superfamily</fullName>
    </submittedName>
</protein>
<evidence type="ECO:0000313" key="2">
    <source>
        <dbReference type="Proteomes" id="UP000198994"/>
    </source>
</evidence>
<organism evidence="1 2">
    <name type="scientific">Salipiger thiooxidans</name>
    <dbReference type="NCBI Taxonomy" id="282683"/>
    <lineage>
        <taxon>Bacteria</taxon>
        <taxon>Pseudomonadati</taxon>
        <taxon>Pseudomonadota</taxon>
        <taxon>Alphaproteobacteria</taxon>
        <taxon>Rhodobacterales</taxon>
        <taxon>Roseobacteraceae</taxon>
        <taxon>Salipiger</taxon>
    </lineage>
</organism>
<dbReference type="STRING" id="282683.SAMN04488105_113141"/>